<proteinExistence type="predicted"/>
<feature type="region of interest" description="Disordered" evidence="1">
    <location>
        <begin position="35"/>
        <end position="88"/>
    </location>
</feature>
<reference evidence="3" key="1">
    <citation type="submission" date="2024-04" db="EMBL/GenBank/DDBJ databases">
        <title>Salinicola lusitanus LLJ914,a marine bacterium isolated from the Okinawa Trough.</title>
        <authorList>
            <person name="Li J."/>
        </authorList>
    </citation>
    <scope>NUCLEOTIDE SEQUENCE [LARGE SCALE GENOMIC DNA]</scope>
</reference>
<dbReference type="EMBL" id="JBBPFD010000021">
    <property type="protein sequence ID" value="KAK7882688.1"/>
    <property type="molecule type" value="Genomic_DNA"/>
</dbReference>
<accession>A0AAW0MWA0</accession>
<dbReference type="Proteomes" id="UP001460270">
    <property type="component" value="Unassembled WGS sequence"/>
</dbReference>
<gene>
    <name evidence="2" type="ORF">WMY93_028862</name>
</gene>
<organism evidence="2 3">
    <name type="scientific">Mugilogobius chulae</name>
    <name type="common">yellowstripe goby</name>
    <dbReference type="NCBI Taxonomy" id="88201"/>
    <lineage>
        <taxon>Eukaryota</taxon>
        <taxon>Metazoa</taxon>
        <taxon>Chordata</taxon>
        <taxon>Craniata</taxon>
        <taxon>Vertebrata</taxon>
        <taxon>Euteleostomi</taxon>
        <taxon>Actinopterygii</taxon>
        <taxon>Neopterygii</taxon>
        <taxon>Teleostei</taxon>
        <taxon>Neoteleostei</taxon>
        <taxon>Acanthomorphata</taxon>
        <taxon>Gobiaria</taxon>
        <taxon>Gobiiformes</taxon>
        <taxon>Gobioidei</taxon>
        <taxon>Gobiidae</taxon>
        <taxon>Gobionellinae</taxon>
        <taxon>Mugilogobius</taxon>
    </lineage>
</organism>
<name>A0AAW0MWA0_9GOBI</name>
<feature type="region of interest" description="Disordered" evidence="1">
    <location>
        <begin position="131"/>
        <end position="168"/>
    </location>
</feature>
<dbReference type="AlphaFoldDB" id="A0AAW0MWA0"/>
<evidence type="ECO:0000313" key="3">
    <source>
        <dbReference type="Proteomes" id="UP001460270"/>
    </source>
</evidence>
<feature type="compositionally biased region" description="Basic and acidic residues" evidence="1">
    <location>
        <begin position="69"/>
        <end position="84"/>
    </location>
</feature>
<keyword evidence="3" id="KW-1185">Reference proteome</keyword>
<evidence type="ECO:0000256" key="1">
    <source>
        <dbReference type="SAM" id="MobiDB-lite"/>
    </source>
</evidence>
<sequence>MFRTLAKSQHALHGCTTVKYKRTKPDRRSIRELLRQQQRNEAPNPLHATAFTHSREERRGAGGKRQRERKREQERERERERGEAHVNSLGKEVSDLGQLMARMAQLMDSFMSRSHAPSLCPAHCSPHHAYLPHPSPPHPPPPPAAAPAGLWTDTPTSLPCSPQPHLRRPQELHLSPAPLLLQPRPPADPAPTHLQHSLMPCPAHGGMYSDDTLWEHSRSATL</sequence>
<feature type="compositionally biased region" description="Pro residues" evidence="1">
    <location>
        <begin position="133"/>
        <end position="145"/>
    </location>
</feature>
<comment type="caution">
    <text evidence="2">The sequence shown here is derived from an EMBL/GenBank/DDBJ whole genome shotgun (WGS) entry which is preliminary data.</text>
</comment>
<protein>
    <submittedName>
        <fullName evidence="2">Uncharacterized protein</fullName>
    </submittedName>
</protein>
<evidence type="ECO:0000313" key="2">
    <source>
        <dbReference type="EMBL" id="KAK7882688.1"/>
    </source>
</evidence>